<dbReference type="PANTHER" id="PTHR34980">
    <property type="entry name" value="INNER MEMBRANE PROTEIN-RELATED-RELATED"/>
    <property type="match status" value="1"/>
</dbReference>
<keyword evidence="1" id="KW-1133">Transmembrane helix</keyword>
<organism evidence="2 3">
    <name type="scientific">Rubinisphaera brasiliensis (strain ATCC 49424 / DSM 5305 / JCM 21570 / IAM 15109 / NBRC 103401 / IFAM 1448)</name>
    <name type="common">Planctomyces brasiliensis</name>
    <dbReference type="NCBI Taxonomy" id="756272"/>
    <lineage>
        <taxon>Bacteria</taxon>
        <taxon>Pseudomonadati</taxon>
        <taxon>Planctomycetota</taxon>
        <taxon>Planctomycetia</taxon>
        <taxon>Planctomycetales</taxon>
        <taxon>Planctomycetaceae</taxon>
        <taxon>Rubinisphaera</taxon>
    </lineage>
</organism>
<dbReference type="KEGG" id="pbs:Plabr_4398"/>
<dbReference type="STRING" id="756272.Plabr_4398"/>
<feature type="transmembrane region" description="Helical" evidence="1">
    <location>
        <begin position="83"/>
        <end position="102"/>
    </location>
</feature>
<reference evidence="3" key="1">
    <citation type="submission" date="2011-02" db="EMBL/GenBank/DDBJ databases">
        <title>The complete genome of Planctomyces brasiliensis DSM 5305.</title>
        <authorList>
            <person name="Lucas S."/>
            <person name="Copeland A."/>
            <person name="Lapidus A."/>
            <person name="Bruce D."/>
            <person name="Goodwin L."/>
            <person name="Pitluck S."/>
            <person name="Kyrpides N."/>
            <person name="Mavromatis K."/>
            <person name="Pagani I."/>
            <person name="Ivanova N."/>
            <person name="Ovchinnikova G."/>
            <person name="Lu M."/>
            <person name="Detter J.C."/>
            <person name="Han C."/>
            <person name="Land M."/>
            <person name="Hauser L."/>
            <person name="Markowitz V."/>
            <person name="Cheng J.-F."/>
            <person name="Hugenholtz P."/>
            <person name="Woyke T."/>
            <person name="Wu D."/>
            <person name="Tindall B."/>
            <person name="Pomrenke H.G."/>
            <person name="Brambilla E."/>
            <person name="Klenk H.-P."/>
            <person name="Eisen J.A."/>
        </authorList>
    </citation>
    <scope>NUCLEOTIDE SEQUENCE [LARGE SCALE GENOMIC DNA]</scope>
    <source>
        <strain evidence="3">ATCC 49424 / DSM 5305 / JCM 21570 / NBRC 103401 / IFAM 1448</strain>
    </source>
</reference>
<dbReference type="eggNOG" id="COG3152">
    <property type="taxonomic scope" value="Bacteria"/>
</dbReference>
<dbReference type="PANTHER" id="PTHR34980:SF2">
    <property type="entry name" value="INNER MEMBRANE PROTEIN YHAH-RELATED"/>
    <property type="match status" value="1"/>
</dbReference>
<dbReference type="AlphaFoldDB" id="F0SKJ0"/>
<dbReference type="Pfam" id="PF05656">
    <property type="entry name" value="DUF805"/>
    <property type="match status" value="1"/>
</dbReference>
<sequence length="136" mass="15470">MNDYLQTWRRSFNFSGRARRREFWAFVCVNAVLFSFVERILRMSVSIEEYETLARQALYCLVLVPTLAVTVRRLHDTDKSGGTIFIALIIIVGPLLLLACFLQDGQAGKNRFGPDPKNRPSDDPSSLRLMACTPVE</sequence>
<keyword evidence="1" id="KW-0472">Membrane</keyword>
<keyword evidence="3" id="KW-1185">Reference proteome</keyword>
<dbReference type="Proteomes" id="UP000006860">
    <property type="component" value="Chromosome"/>
</dbReference>
<dbReference type="RefSeq" id="WP_013630676.1">
    <property type="nucleotide sequence ID" value="NC_015174.1"/>
</dbReference>
<dbReference type="OrthoDB" id="9812349at2"/>
<feature type="transmembrane region" description="Helical" evidence="1">
    <location>
        <begin position="23"/>
        <end position="41"/>
    </location>
</feature>
<dbReference type="EMBL" id="CP002546">
    <property type="protein sequence ID" value="ADY61971.1"/>
    <property type="molecule type" value="Genomic_DNA"/>
</dbReference>
<gene>
    <name evidence="2" type="ordered locus">Plabr_4398</name>
</gene>
<protein>
    <recommendedName>
        <fullName evidence="4">DUF805 domain-containing protein</fullName>
    </recommendedName>
</protein>
<proteinExistence type="predicted"/>
<evidence type="ECO:0000313" key="2">
    <source>
        <dbReference type="EMBL" id="ADY61971.1"/>
    </source>
</evidence>
<evidence type="ECO:0008006" key="4">
    <source>
        <dbReference type="Google" id="ProtNLM"/>
    </source>
</evidence>
<dbReference type="HOGENOM" id="CLU_093674_4_1_0"/>
<dbReference type="InterPro" id="IPR008523">
    <property type="entry name" value="DUF805"/>
</dbReference>
<name>F0SKJ0_RUBBR</name>
<dbReference type="GO" id="GO:0005886">
    <property type="term" value="C:plasma membrane"/>
    <property type="evidence" value="ECO:0007669"/>
    <property type="project" value="TreeGrafter"/>
</dbReference>
<keyword evidence="1" id="KW-0812">Transmembrane</keyword>
<evidence type="ECO:0000313" key="3">
    <source>
        <dbReference type="Proteomes" id="UP000006860"/>
    </source>
</evidence>
<accession>F0SKJ0</accession>
<evidence type="ECO:0000256" key="1">
    <source>
        <dbReference type="SAM" id="Phobius"/>
    </source>
</evidence>